<keyword evidence="3" id="KW-1185">Reference proteome</keyword>
<accession>A0ABY5RJG3</accession>
<dbReference type="CDD" id="cd00090">
    <property type="entry name" value="HTH_ARSR"/>
    <property type="match status" value="1"/>
</dbReference>
<keyword evidence="2" id="KW-0614">Plasmid</keyword>
<dbReference type="RefSeq" id="WP_007541327.1">
    <property type="nucleotide sequence ID" value="NZ_CP078065.1"/>
</dbReference>
<proteinExistence type="predicted"/>
<feature type="compositionally biased region" description="Polar residues" evidence="1">
    <location>
        <begin position="99"/>
        <end position="111"/>
    </location>
</feature>
<dbReference type="GeneID" id="74530866"/>
<dbReference type="Gene3D" id="1.10.10.10">
    <property type="entry name" value="Winged helix-like DNA-binding domain superfamily/Winged helix DNA-binding domain"/>
    <property type="match status" value="1"/>
</dbReference>
<evidence type="ECO:0000256" key="1">
    <source>
        <dbReference type="SAM" id="MobiDB-lite"/>
    </source>
</evidence>
<name>A0ABY5RJG3_HALLR</name>
<sequence>MPTNPLSDALEPDFQTVFDALTNEQCRTVLSGLDHPMTASEIAEECDLPRSTVYRKVELMVEAGLLQKQERGREAARYSLGFDEVLVTREPGDLELSISRPSQSASEQLSELWSEVRNEADPNR</sequence>
<reference evidence="2" key="1">
    <citation type="submission" date="2021-07" db="EMBL/GenBank/DDBJ databases">
        <title>Studies on halocins as antimicrobial molecules from haloarchaea.</title>
        <authorList>
            <person name="Kumar S."/>
            <person name="Khare S.K."/>
        </authorList>
    </citation>
    <scope>NUCLEOTIDE SEQUENCE</scope>
    <source>
        <strain evidence="2">NCIM 5678</strain>
        <plasmid evidence="2">pHl5678-2</plasmid>
    </source>
</reference>
<gene>
    <name evidence="2" type="ORF">KU306_18075</name>
</gene>
<feature type="compositionally biased region" description="Basic and acidic residues" evidence="1">
    <location>
        <begin position="114"/>
        <end position="124"/>
    </location>
</feature>
<feature type="region of interest" description="Disordered" evidence="1">
    <location>
        <begin position="97"/>
        <end position="124"/>
    </location>
</feature>
<protein>
    <submittedName>
        <fullName evidence="2">Helix-turn-helix domain-containing protein</fullName>
    </submittedName>
</protein>
<dbReference type="Proteomes" id="UP001058330">
    <property type="component" value="Plasmid pHl5678-2"/>
</dbReference>
<dbReference type="InterPro" id="IPR011991">
    <property type="entry name" value="ArsR-like_HTH"/>
</dbReference>
<evidence type="ECO:0000313" key="3">
    <source>
        <dbReference type="Proteomes" id="UP001058330"/>
    </source>
</evidence>
<dbReference type="EMBL" id="CP078065">
    <property type="protein sequence ID" value="UVE52512.1"/>
    <property type="molecule type" value="Genomic_DNA"/>
</dbReference>
<geneLocation type="plasmid" evidence="2 3">
    <name>pHl5678-2</name>
</geneLocation>
<dbReference type="SUPFAM" id="SSF46785">
    <property type="entry name" value="Winged helix' DNA-binding domain"/>
    <property type="match status" value="1"/>
</dbReference>
<dbReference type="Pfam" id="PF12840">
    <property type="entry name" value="HTH_20"/>
    <property type="match status" value="1"/>
</dbReference>
<evidence type="ECO:0000313" key="2">
    <source>
        <dbReference type="EMBL" id="UVE52512.1"/>
    </source>
</evidence>
<organism evidence="2 3">
    <name type="scientific">Haloferax larsenii</name>
    <dbReference type="NCBI Taxonomy" id="302484"/>
    <lineage>
        <taxon>Archaea</taxon>
        <taxon>Methanobacteriati</taxon>
        <taxon>Methanobacteriota</taxon>
        <taxon>Stenosarchaea group</taxon>
        <taxon>Halobacteria</taxon>
        <taxon>Halobacteriales</taxon>
        <taxon>Haloferacaceae</taxon>
        <taxon>Haloferax</taxon>
    </lineage>
</organism>
<dbReference type="InterPro" id="IPR036390">
    <property type="entry name" value="WH_DNA-bd_sf"/>
</dbReference>
<dbReference type="InterPro" id="IPR036388">
    <property type="entry name" value="WH-like_DNA-bd_sf"/>
</dbReference>